<dbReference type="RefSeq" id="WP_140741909.1">
    <property type="nucleotide sequence ID" value="NZ_RCZM01000005.1"/>
</dbReference>
<accession>A0A502CRJ4</accession>
<evidence type="ECO:0000313" key="2">
    <source>
        <dbReference type="Proteomes" id="UP000317722"/>
    </source>
</evidence>
<dbReference type="EMBL" id="RCZM01000005">
    <property type="protein sequence ID" value="TPG14739.1"/>
    <property type="molecule type" value="Genomic_DNA"/>
</dbReference>
<dbReference type="AlphaFoldDB" id="A0A502CRJ4"/>
<reference evidence="1 2" key="1">
    <citation type="journal article" date="2019" name="Environ. Microbiol.">
        <title>Species interactions and distinct microbial communities in high Arctic permafrost affected cryosols are associated with the CH4 and CO2 gas fluxes.</title>
        <authorList>
            <person name="Altshuler I."/>
            <person name="Hamel J."/>
            <person name="Turney S."/>
            <person name="Magnuson E."/>
            <person name="Levesque R."/>
            <person name="Greer C."/>
            <person name="Whyte L.G."/>
        </authorList>
    </citation>
    <scope>NUCLEOTIDE SEQUENCE [LARGE SCALE GENOMIC DNA]</scope>
    <source>
        <strain evidence="1 2">S9.3A</strain>
    </source>
</reference>
<organism evidence="1 2">
    <name type="scientific">Pedococcus bigeumensis</name>
    <dbReference type="NCBI Taxonomy" id="433644"/>
    <lineage>
        <taxon>Bacteria</taxon>
        <taxon>Bacillati</taxon>
        <taxon>Actinomycetota</taxon>
        <taxon>Actinomycetes</taxon>
        <taxon>Micrococcales</taxon>
        <taxon>Intrasporangiaceae</taxon>
        <taxon>Pedococcus</taxon>
    </lineage>
</organism>
<dbReference type="InterPro" id="IPR034660">
    <property type="entry name" value="DinB/YfiT-like"/>
</dbReference>
<proteinExistence type="predicted"/>
<name>A0A502CRJ4_9MICO</name>
<sequence>MTRTDSPEAWDERTTLLTMLQYTRDTAAEKCHDLAEEHVGAAPLPGSPLMTLGGVVNHMRWVEHSWVENRFVGGPDLGPWTDEEPDREFSLGATTPLAQTLAEYAAQAQRTDAIVADLDLDDLSATPFRTGEKPTLRWVLMHLVEENARHNGHLDILRELADGRTGD</sequence>
<evidence type="ECO:0000313" key="1">
    <source>
        <dbReference type="EMBL" id="TPG14739.1"/>
    </source>
</evidence>
<protein>
    <submittedName>
        <fullName evidence="1">DinB family protein</fullName>
    </submittedName>
</protein>
<gene>
    <name evidence="1" type="ORF">EAH86_14275</name>
</gene>
<dbReference type="Pfam" id="PF04978">
    <property type="entry name" value="MST"/>
    <property type="match status" value="1"/>
</dbReference>
<comment type="caution">
    <text evidence="1">The sequence shown here is derived from an EMBL/GenBank/DDBJ whole genome shotgun (WGS) entry which is preliminary data.</text>
</comment>
<dbReference type="SUPFAM" id="SSF109854">
    <property type="entry name" value="DinB/YfiT-like putative metalloenzymes"/>
    <property type="match status" value="1"/>
</dbReference>
<keyword evidence="2" id="KW-1185">Reference proteome</keyword>
<dbReference type="InterPro" id="IPR007061">
    <property type="entry name" value="MST-like"/>
</dbReference>
<dbReference type="OrthoDB" id="4548523at2"/>
<dbReference type="Proteomes" id="UP000317722">
    <property type="component" value="Unassembled WGS sequence"/>
</dbReference>
<dbReference type="Gene3D" id="1.20.120.450">
    <property type="entry name" value="dinb family like domain"/>
    <property type="match status" value="1"/>
</dbReference>